<accession>A0A6A5WDG9</accession>
<reference evidence="4" key="1">
    <citation type="journal article" date="2020" name="Stud. Mycol.">
        <title>101 Dothideomycetes genomes: a test case for predicting lifestyles and emergence of pathogens.</title>
        <authorList>
            <person name="Haridas S."/>
            <person name="Albert R."/>
            <person name="Binder M."/>
            <person name="Bloem J."/>
            <person name="Labutti K."/>
            <person name="Salamov A."/>
            <person name="Andreopoulos B."/>
            <person name="Baker S."/>
            <person name="Barry K."/>
            <person name="Bills G."/>
            <person name="Bluhm B."/>
            <person name="Cannon C."/>
            <person name="Castanera R."/>
            <person name="Culley D."/>
            <person name="Daum C."/>
            <person name="Ezra D."/>
            <person name="Gonzalez J."/>
            <person name="Henrissat B."/>
            <person name="Kuo A."/>
            <person name="Liang C."/>
            <person name="Lipzen A."/>
            <person name="Lutzoni F."/>
            <person name="Magnuson J."/>
            <person name="Mondo S."/>
            <person name="Nolan M."/>
            <person name="Ohm R."/>
            <person name="Pangilinan J."/>
            <person name="Park H.-J."/>
            <person name="Ramirez L."/>
            <person name="Alfaro M."/>
            <person name="Sun H."/>
            <person name="Tritt A."/>
            <person name="Yoshinaga Y."/>
            <person name="Zwiers L.-H."/>
            <person name="Turgeon B."/>
            <person name="Goodwin S."/>
            <person name="Spatafora J."/>
            <person name="Crous P."/>
            <person name="Grigoriev I."/>
        </authorList>
    </citation>
    <scope>NUCLEOTIDE SEQUENCE</scope>
    <source>
        <strain evidence="4">CBS 123094</strain>
    </source>
</reference>
<dbReference type="Proteomes" id="UP000799779">
    <property type="component" value="Unassembled WGS sequence"/>
</dbReference>
<dbReference type="InterPro" id="IPR050323">
    <property type="entry name" value="Ribosomal_protein_uL10"/>
</dbReference>
<protein>
    <submittedName>
        <fullName evidence="4">Uncharacterized protein</fullName>
    </submittedName>
</protein>
<sequence length="92" mass="10085">MDIAQIYDAGQSSPPVLDIDESHVLEVFSSTTTAISSISLAVGYPTLPSVIHSIVNSYNKVLAVAIETDYEWEEISELKDRIANLNKYPSRG</sequence>
<keyword evidence="3" id="KW-0687">Ribonucleoprotein</keyword>
<evidence type="ECO:0000313" key="5">
    <source>
        <dbReference type="Proteomes" id="UP000799779"/>
    </source>
</evidence>
<name>A0A6A5WDG9_9PLEO</name>
<dbReference type="GO" id="GO:0003735">
    <property type="term" value="F:structural constituent of ribosome"/>
    <property type="evidence" value="ECO:0007669"/>
    <property type="project" value="TreeGrafter"/>
</dbReference>
<evidence type="ECO:0000256" key="2">
    <source>
        <dbReference type="ARBA" id="ARBA00022980"/>
    </source>
</evidence>
<dbReference type="EMBL" id="ML977595">
    <property type="protein sequence ID" value="KAF1999477.1"/>
    <property type="molecule type" value="Genomic_DNA"/>
</dbReference>
<comment type="similarity">
    <text evidence="1">Belongs to the universal ribosomal protein uL10 family.</text>
</comment>
<dbReference type="GO" id="GO:0002181">
    <property type="term" value="P:cytoplasmic translation"/>
    <property type="evidence" value="ECO:0007669"/>
    <property type="project" value="TreeGrafter"/>
</dbReference>
<evidence type="ECO:0000313" key="4">
    <source>
        <dbReference type="EMBL" id="KAF1999477.1"/>
    </source>
</evidence>
<dbReference type="PANTHER" id="PTHR45699:SF3">
    <property type="entry name" value="LARGE RIBOSOMAL SUBUNIT PROTEIN UL10"/>
    <property type="match status" value="1"/>
</dbReference>
<dbReference type="OrthoDB" id="10259902at2759"/>
<keyword evidence="2" id="KW-0689">Ribosomal protein</keyword>
<evidence type="ECO:0000256" key="1">
    <source>
        <dbReference type="ARBA" id="ARBA00008889"/>
    </source>
</evidence>
<evidence type="ECO:0000256" key="3">
    <source>
        <dbReference type="ARBA" id="ARBA00023274"/>
    </source>
</evidence>
<dbReference type="GO" id="GO:0000027">
    <property type="term" value="P:ribosomal large subunit assembly"/>
    <property type="evidence" value="ECO:0007669"/>
    <property type="project" value="TreeGrafter"/>
</dbReference>
<dbReference type="GO" id="GO:0070180">
    <property type="term" value="F:large ribosomal subunit rRNA binding"/>
    <property type="evidence" value="ECO:0007669"/>
    <property type="project" value="TreeGrafter"/>
</dbReference>
<keyword evidence="5" id="KW-1185">Reference proteome</keyword>
<dbReference type="PANTHER" id="PTHR45699">
    <property type="entry name" value="60S ACIDIC RIBOSOMAL PROTEIN P0"/>
    <property type="match status" value="1"/>
</dbReference>
<dbReference type="GO" id="GO:0022625">
    <property type="term" value="C:cytosolic large ribosomal subunit"/>
    <property type="evidence" value="ECO:0007669"/>
    <property type="project" value="TreeGrafter"/>
</dbReference>
<proteinExistence type="inferred from homology"/>
<gene>
    <name evidence="4" type="ORF">P154DRAFT_385475</name>
</gene>
<organism evidence="4 5">
    <name type="scientific">Amniculicola lignicola CBS 123094</name>
    <dbReference type="NCBI Taxonomy" id="1392246"/>
    <lineage>
        <taxon>Eukaryota</taxon>
        <taxon>Fungi</taxon>
        <taxon>Dikarya</taxon>
        <taxon>Ascomycota</taxon>
        <taxon>Pezizomycotina</taxon>
        <taxon>Dothideomycetes</taxon>
        <taxon>Pleosporomycetidae</taxon>
        <taxon>Pleosporales</taxon>
        <taxon>Amniculicolaceae</taxon>
        <taxon>Amniculicola</taxon>
    </lineage>
</organism>
<feature type="non-terminal residue" evidence="4">
    <location>
        <position position="92"/>
    </location>
</feature>
<dbReference type="AlphaFoldDB" id="A0A6A5WDG9"/>